<evidence type="ECO:0000313" key="2">
    <source>
        <dbReference type="EMBL" id="QIQ03608.1"/>
    </source>
</evidence>
<dbReference type="PANTHER" id="PTHR23419">
    <property type="entry name" value="DIVALENT CATION TOLERANCE CUTA-RELATED"/>
    <property type="match status" value="1"/>
</dbReference>
<dbReference type="SUPFAM" id="SSF54913">
    <property type="entry name" value="GlnB-like"/>
    <property type="match status" value="1"/>
</dbReference>
<dbReference type="GO" id="GO:0010038">
    <property type="term" value="P:response to metal ion"/>
    <property type="evidence" value="ECO:0007669"/>
    <property type="project" value="InterPro"/>
</dbReference>
<dbReference type="EMBL" id="CP050177">
    <property type="protein sequence ID" value="QIQ03608.1"/>
    <property type="molecule type" value="Genomic_DNA"/>
</dbReference>
<evidence type="ECO:0000313" key="3">
    <source>
        <dbReference type="Proteomes" id="UP000501179"/>
    </source>
</evidence>
<dbReference type="InterPro" id="IPR015867">
    <property type="entry name" value="N-reg_PII/ATP_PRibTrfase_C"/>
</dbReference>
<dbReference type="InterPro" id="IPR011322">
    <property type="entry name" value="N-reg_PII-like_a/b"/>
</dbReference>
<reference evidence="2 3" key="1">
    <citation type="submission" date="2020-03" db="EMBL/GenBank/DDBJ databases">
        <title>A novel species.</title>
        <authorList>
            <person name="Gao J."/>
        </authorList>
    </citation>
    <scope>NUCLEOTIDE SEQUENCE [LARGE SCALE GENOMIC DNA]</scope>
    <source>
        <strain evidence="2 3">QMT-12</strain>
    </source>
</reference>
<dbReference type="InterPro" id="IPR004323">
    <property type="entry name" value="Ion_tolerance_CutA"/>
</dbReference>
<comment type="similarity">
    <text evidence="1">Belongs to the CutA family.</text>
</comment>
<organism evidence="2 3">
    <name type="scientific">Streptomyces liangshanensis</name>
    <dbReference type="NCBI Taxonomy" id="2717324"/>
    <lineage>
        <taxon>Bacteria</taxon>
        <taxon>Bacillati</taxon>
        <taxon>Actinomycetota</taxon>
        <taxon>Actinomycetes</taxon>
        <taxon>Kitasatosporales</taxon>
        <taxon>Streptomycetaceae</taxon>
        <taxon>Streptomyces</taxon>
    </lineage>
</organism>
<dbReference type="AlphaFoldDB" id="A0A6G9GZA7"/>
<dbReference type="PANTHER" id="PTHR23419:SF8">
    <property type="entry name" value="FI09726P"/>
    <property type="match status" value="1"/>
</dbReference>
<name>A0A6G9GZA7_9ACTN</name>
<dbReference type="GO" id="GO:0005507">
    <property type="term" value="F:copper ion binding"/>
    <property type="evidence" value="ECO:0007669"/>
    <property type="project" value="TreeGrafter"/>
</dbReference>
<dbReference type="Gene3D" id="3.30.70.120">
    <property type="match status" value="1"/>
</dbReference>
<dbReference type="Pfam" id="PF03091">
    <property type="entry name" value="CutA1"/>
    <property type="match status" value="1"/>
</dbReference>
<gene>
    <name evidence="2" type="ORF">HA039_15860</name>
</gene>
<sequence length="130" mass="14030">MSSVGASPGAGYVPRDALRRRPTVSEYLTVLTTTDSAEKAQTLAAGAVEARVAACAQVDGPIASVYRWEGTVRTDQEWRVLYKTTTDRYPALEAHIKAVHDYDTPEIIATPITHGSDAYLSWVSAETTTG</sequence>
<dbReference type="Proteomes" id="UP000501179">
    <property type="component" value="Chromosome"/>
</dbReference>
<accession>A0A6G9GZA7</accession>
<evidence type="ECO:0000256" key="1">
    <source>
        <dbReference type="ARBA" id="ARBA00010169"/>
    </source>
</evidence>
<dbReference type="KEGG" id="slia:HA039_15860"/>
<protein>
    <submittedName>
        <fullName evidence="2">Divalent-cation tolerance protein CutA</fullName>
    </submittedName>
</protein>
<keyword evidence="3" id="KW-1185">Reference proteome</keyword>
<proteinExistence type="inferred from homology"/>